<dbReference type="InterPro" id="IPR032474">
    <property type="entry name" value="Argonaute_N"/>
</dbReference>
<reference evidence="4 5" key="1">
    <citation type="journal article" date="2014" name="Genome Announc.">
        <title>Draft genome sequence of the pathogenic fungus Scedosporium apiospermum.</title>
        <authorList>
            <person name="Vandeputte P."/>
            <person name="Ghamrawi S."/>
            <person name="Rechenmann M."/>
            <person name="Iltis A."/>
            <person name="Giraud S."/>
            <person name="Fleury M."/>
            <person name="Thornton C."/>
            <person name="Delhaes L."/>
            <person name="Meyer W."/>
            <person name="Papon N."/>
            <person name="Bouchara J.P."/>
        </authorList>
    </citation>
    <scope>NUCLEOTIDE SEQUENCE [LARGE SCALE GENOMIC DNA]</scope>
    <source>
        <strain evidence="4 5">IHEM 14462</strain>
    </source>
</reference>
<protein>
    <recommendedName>
        <fullName evidence="6">Piwi domain-containing protein</fullName>
    </recommendedName>
</protein>
<dbReference type="InterPro" id="IPR003165">
    <property type="entry name" value="Piwi"/>
</dbReference>
<feature type="domain" description="PAZ" evidence="2">
    <location>
        <begin position="348"/>
        <end position="468"/>
    </location>
</feature>
<keyword evidence="5" id="KW-1185">Reference proteome</keyword>
<name>A0A084GE91_PSEDA</name>
<feature type="domain" description="Piwi" evidence="3">
    <location>
        <begin position="641"/>
        <end position="966"/>
    </location>
</feature>
<evidence type="ECO:0000313" key="5">
    <source>
        <dbReference type="Proteomes" id="UP000028545"/>
    </source>
</evidence>
<dbReference type="VEuPathDB" id="FungiDB:SAPIO_CDS2021"/>
<dbReference type="Pfam" id="PF02170">
    <property type="entry name" value="PAZ"/>
    <property type="match status" value="1"/>
</dbReference>
<dbReference type="PANTHER" id="PTHR22891">
    <property type="entry name" value="EUKARYOTIC TRANSLATION INITIATION FACTOR 2C"/>
    <property type="match status" value="1"/>
</dbReference>
<feature type="region of interest" description="Disordered" evidence="1">
    <location>
        <begin position="384"/>
        <end position="422"/>
    </location>
</feature>
<dbReference type="KEGG" id="sapo:SAPIO_CDS2021"/>
<dbReference type="Pfam" id="PF16486">
    <property type="entry name" value="ArgoN"/>
    <property type="match status" value="1"/>
</dbReference>
<dbReference type="InterPro" id="IPR003100">
    <property type="entry name" value="PAZ_dom"/>
</dbReference>
<evidence type="ECO:0000259" key="3">
    <source>
        <dbReference type="PROSITE" id="PS50822"/>
    </source>
</evidence>
<dbReference type="RefSeq" id="XP_016645452.1">
    <property type="nucleotide sequence ID" value="XM_016785155.1"/>
</dbReference>
<dbReference type="SMART" id="SM00950">
    <property type="entry name" value="Piwi"/>
    <property type="match status" value="1"/>
</dbReference>
<dbReference type="InterPro" id="IPR012337">
    <property type="entry name" value="RNaseH-like_sf"/>
</dbReference>
<dbReference type="CDD" id="cd02846">
    <property type="entry name" value="PAZ_argonaute_like"/>
    <property type="match status" value="1"/>
</dbReference>
<dbReference type="PROSITE" id="PS50822">
    <property type="entry name" value="PIWI"/>
    <property type="match status" value="1"/>
</dbReference>
<dbReference type="Proteomes" id="UP000028545">
    <property type="component" value="Unassembled WGS sequence"/>
</dbReference>
<dbReference type="InterPro" id="IPR036397">
    <property type="entry name" value="RNaseH_sf"/>
</dbReference>
<organism evidence="4 5">
    <name type="scientific">Pseudallescheria apiosperma</name>
    <name type="common">Scedosporium apiospermum</name>
    <dbReference type="NCBI Taxonomy" id="563466"/>
    <lineage>
        <taxon>Eukaryota</taxon>
        <taxon>Fungi</taxon>
        <taxon>Dikarya</taxon>
        <taxon>Ascomycota</taxon>
        <taxon>Pezizomycotina</taxon>
        <taxon>Sordariomycetes</taxon>
        <taxon>Hypocreomycetidae</taxon>
        <taxon>Microascales</taxon>
        <taxon>Microascaceae</taxon>
        <taxon>Scedosporium</taxon>
    </lineage>
</organism>
<proteinExistence type="predicted"/>
<dbReference type="SUPFAM" id="SSF53098">
    <property type="entry name" value="Ribonuclease H-like"/>
    <property type="match status" value="1"/>
</dbReference>
<feature type="region of interest" description="Disordered" evidence="1">
    <location>
        <begin position="1"/>
        <end position="64"/>
    </location>
</feature>
<dbReference type="InterPro" id="IPR014811">
    <property type="entry name" value="ArgoL1"/>
</dbReference>
<dbReference type="GeneID" id="27721093"/>
<dbReference type="HOGENOM" id="CLU_004544_4_1_1"/>
<evidence type="ECO:0000313" key="4">
    <source>
        <dbReference type="EMBL" id="KEZ45653.1"/>
    </source>
</evidence>
<dbReference type="InterPro" id="IPR032472">
    <property type="entry name" value="ArgoL2"/>
</dbReference>
<feature type="compositionally biased region" description="Low complexity" evidence="1">
    <location>
        <begin position="408"/>
        <end position="422"/>
    </location>
</feature>
<dbReference type="InterPro" id="IPR036085">
    <property type="entry name" value="PAZ_dom_sf"/>
</dbReference>
<dbReference type="Gene3D" id="3.40.50.2300">
    <property type="match status" value="1"/>
</dbReference>
<comment type="caution">
    <text evidence="4">The sequence shown here is derived from an EMBL/GenBank/DDBJ whole genome shotgun (WGS) entry which is preliminary data.</text>
</comment>
<dbReference type="PROSITE" id="PS50821">
    <property type="entry name" value="PAZ"/>
    <property type="match status" value="1"/>
</dbReference>
<dbReference type="SUPFAM" id="SSF101690">
    <property type="entry name" value="PAZ domain"/>
    <property type="match status" value="1"/>
</dbReference>
<dbReference type="InterPro" id="IPR045246">
    <property type="entry name" value="Piwi_ago-like"/>
</dbReference>
<dbReference type="Pfam" id="PF16488">
    <property type="entry name" value="ArgoL2"/>
    <property type="match status" value="1"/>
</dbReference>
<dbReference type="OMA" id="RVRITHI"/>
<dbReference type="CDD" id="cd04657">
    <property type="entry name" value="Piwi_ago-like"/>
    <property type="match status" value="1"/>
</dbReference>
<dbReference type="SMART" id="SM01163">
    <property type="entry name" value="DUF1785"/>
    <property type="match status" value="1"/>
</dbReference>
<feature type="compositionally biased region" description="Gly residues" evidence="1">
    <location>
        <begin position="8"/>
        <end position="48"/>
    </location>
</feature>
<gene>
    <name evidence="4" type="ORF">SAPIO_CDS2021</name>
</gene>
<evidence type="ECO:0000259" key="2">
    <source>
        <dbReference type="PROSITE" id="PS50821"/>
    </source>
</evidence>
<dbReference type="AlphaFoldDB" id="A0A084GE91"/>
<sequence length="1009" mass="109538">MSHYQPRGGRGGRGGGGGGGGRGGRGGGGGGARGRGGFGPGGGGGGGARIFSPGGPDSPPSTTVAKAEDDFLSKQIANLSLKTSPPLRPGYGTGGRPITVWANYIELVASSDLTLYRYDISTSPGATGRKLTQIIRQVLQAPELAGFQQDIVSDFKSTLISRRKLGGNQISIKVTYHDERFEEPREDAPVYTVRLLFTNTLSIGTLINHLKATAPSADYVDKMPTIQALDIFLNHHSRLSKDLISVGRNKTFSLKEGTANYSLGAGLVAVRGFFASVRAATTRILVNVNVSHGVFYQSGPLDAVMNEYLDRNRNVTGLHNFVKRLRITMRHLPERKNKRGEVIVRAKTILGLATQNDGQGTEHPPKVARFGAGPKEVQFWMDSSTGSAKPAAAQGQGETGKKKKKGKGAPAAESSKPSSSTGSGKYISVYDYFKQTYNRSVNANIPVVNVGTRERPTYLPPEACNLLPGQNANTKLSPEQTQNMIRFAVRKPWENAESILRDGLNTVGLSPKTNLLLGHFGVSLTPSLIKVPGRVLPEPKVLYKQAKSVQVRFGGWNMTEVQFSAAGNLKKWSYLVVTHPGTRNVYDSVNPVDVIRSFAEVLKKRGITVAPPMPGRKLNLNNPDDPQLSNLMQGAAGPLDLLLVILPTSNTPVYYRIKSYGDTRYGLHTICVVADKLAKQQGQDQYFSNVALKFNLKLGGQNQLVDPSRLGIVNEGKTMVVGIDVTHPSPGSSTSAPSVAGMVASIDRHVSQWPGVLRFQSEARQEMVSDMKDMLKSRLRLWKELGKNKTLPENILVYRDGVSEGQYQKVLVEELPLFREACKEVYPAADQKAGLPRLTIIIVSKRHHTRFYPTSEKDADRGGNNPAGTVVDRGITEAGTWDFYLQSHTAIQGTARPAHYVVILDEIFRDHYKKGVPPPYRNVADVVESLSQTLCYTYGRATKAVSICAPVYYAHILCERARVYLKDVYDSTPAASGAGSVAGSLGRAGTVGNTDVEPHLKLRNSMFYI</sequence>
<dbReference type="Gene3D" id="2.170.260.10">
    <property type="entry name" value="paz domain"/>
    <property type="match status" value="1"/>
</dbReference>
<dbReference type="EMBL" id="JOWA01000077">
    <property type="protein sequence ID" value="KEZ45653.1"/>
    <property type="molecule type" value="Genomic_DNA"/>
</dbReference>
<dbReference type="Gene3D" id="3.30.420.10">
    <property type="entry name" value="Ribonuclease H-like superfamily/Ribonuclease H"/>
    <property type="match status" value="1"/>
</dbReference>
<dbReference type="Pfam" id="PF08699">
    <property type="entry name" value="ArgoL1"/>
    <property type="match status" value="1"/>
</dbReference>
<dbReference type="OrthoDB" id="10252740at2759"/>
<dbReference type="GO" id="GO:0003723">
    <property type="term" value="F:RNA binding"/>
    <property type="evidence" value="ECO:0007669"/>
    <property type="project" value="InterPro"/>
</dbReference>
<evidence type="ECO:0008006" key="6">
    <source>
        <dbReference type="Google" id="ProtNLM"/>
    </source>
</evidence>
<evidence type="ECO:0000256" key="1">
    <source>
        <dbReference type="SAM" id="MobiDB-lite"/>
    </source>
</evidence>
<accession>A0A084GE91</accession>
<dbReference type="Pfam" id="PF02171">
    <property type="entry name" value="Piwi"/>
    <property type="match status" value="1"/>
</dbReference>